<accession>A0ABD2J5H0</accession>
<evidence type="ECO:0008006" key="5">
    <source>
        <dbReference type="Google" id="ProtNLM"/>
    </source>
</evidence>
<feature type="compositionally biased region" description="Basic and acidic residues" evidence="1">
    <location>
        <begin position="58"/>
        <end position="98"/>
    </location>
</feature>
<gene>
    <name evidence="3" type="ORF">niasHS_009289</name>
</gene>
<dbReference type="AlphaFoldDB" id="A0ABD2J5H0"/>
<proteinExistence type="predicted"/>
<evidence type="ECO:0000313" key="3">
    <source>
        <dbReference type="EMBL" id="KAL3084518.1"/>
    </source>
</evidence>
<reference evidence="3 4" key="1">
    <citation type="submission" date="2024-10" db="EMBL/GenBank/DDBJ databases">
        <authorList>
            <person name="Kim D."/>
        </authorList>
    </citation>
    <scope>NUCLEOTIDE SEQUENCE [LARGE SCALE GENOMIC DNA]</scope>
    <source>
        <strain evidence="3">Taebaek</strain>
    </source>
</reference>
<keyword evidence="2" id="KW-0732">Signal</keyword>
<feature type="signal peptide" evidence="2">
    <location>
        <begin position="1"/>
        <end position="20"/>
    </location>
</feature>
<feature type="region of interest" description="Disordered" evidence="1">
    <location>
        <begin position="20"/>
        <end position="98"/>
    </location>
</feature>
<keyword evidence="4" id="KW-1185">Reference proteome</keyword>
<feature type="chain" id="PRO_5044770852" description="Secreted protein" evidence="2">
    <location>
        <begin position="21"/>
        <end position="98"/>
    </location>
</feature>
<name>A0ABD2J5H0_HETSC</name>
<evidence type="ECO:0000256" key="1">
    <source>
        <dbReference type="SAM" id="MobiDB-lite"/>
    </source>
</evidence>
<sequence>MTVFLLALTILVLLFVGIKTDKPNGDGIAQPKAAAGHHWDDRLAKSRRKKARKSIQKSKNEREFKESRIWRRSRAAENAKSDSGEAGIRNDNEQRMDE</sequence>
<dbReference type="EMBL" id="JBICCN010000234">
    <property type="protein sequence ID" value="KAL3084518.1"/>
    <property type="molecule type" value="Genomic_DNA"/>
</dbReference>
<evidence type="ECO:0000256" key="2">
    <source>
        <dbReference type="SAM" id="SignalP"/>
    </source>
</evidence>
<organism evidence="3 4">
    <name type="scientific">Heterodera schachtii</name>
    <name type="common">Sugarbeet cyst nematode worm</name>
    <name type="synonym">Tylenchus schachtii</name>
    <dbReference type="NCBI Taxonomy" id="97005"/>
    <lineage>
        <taxon>Eukaryota</taxon>
        <taxon>Metazoa</taxon>
        <taxon>Ecdysozoa</taxon>
        <taxon>Nematoda</taxon>
        <taxon>Chromadorea</taxon>
        <taxon>Rhabditida</taxon>
        <taxon>Tylenchina</taxon>
        <taxon>Tylenchomorpha</taxon>
        <taxon>Tylenchoidea</taxon>
        <taxon>Heteroderidae</taxon>
        <taxon>Heteroderinae</taxon>
        <taxon>Heterodera</taxon>
    </lineage>
</organism>
<protein>
    <recommendedName>
        <fullName evidence="5">Secreted protein</fullName>
    </recommendedName>
</protein>
<evidence type="ECO:0000313" key="4">
    <source>
        <dbReference type="Proteomes" id="UP001620645"/>
    </source>
</evidence>
<dbReference type="Proteomes" id="UP001620645">
    <property type="component" value="Unassembled WGS sequence"/>
</dbReference>
<comment type="caution">
    <text evidence="3">The sequence shown here is derived from an EMBL/GenBank/DDBJ whole genome shotgun (WGS) entry which is preliminary data.</text>
</comment>
<feature type="compositionally biased region" description="Basic residues" evidence="1">
    <location>
        <begin position="45"/>
        <end position="56"/>
    </location>
</feature>